<keyword evidence="10" id="KW-1185">Reference proteome</keyword>
<dbReference type="InterPro" id="IPR027417">
    <property type="entry name" value="P-loop_NTPase"/>
</dbReference>
<feature type="domain" description="Sigma-54 factor interaction" evidence="7">
    <location>
        <begin position="141"/>
        <end position="370"/>
    </location>
</feature>
<evidence type="ECO:0000256" key="6">
    <source>
        <dbReference type="PROSITE-ProRule" id="PRU00169"/>
    </source>
</evidence>
<evidence type="ECO:0000256" key="3">
    <source>
        <dbReference type="ARBA" id="ARBA00023015"/>
    </source>
</evidence>
<dbReference type="SMART" id="SM00448">
    <property type="entry name" value="REC"/>
    <property type="match status" value="1"/>
</dbReference>
<keyword evidence="5" id="KW-0804">Transcription</keyword>
<dbReference type="Gene3D" id="1.10.10.60">
    <property type="entry name" value="Homeodomain-like"/>
    <property type="match status" value="1"/>
</dbReference>
<dbReference type="InterPro" id="IPR002078">
    <property type="entry name" value="Sigma_54_int"/>
</dbReference>
<keyword evidence="6" id="KW-0597">Phosphoprotein</keyword>
<dbReference type="EMBL" id="BAABJZ010000106">
    <property type="protein sequence ID" value="GAA4903105.1"/>
    <property type="molecule type" value="Genomic_DNA"/>
</dbReference>
<evidence type="ECO:0000256" key="5">
    <source>
        <dbReference type="ARBA" id="ARBA00023163"/>
    </source>
</evidence>
<dbReference type="PRINTS" id="PR01590">
    <property type="entry name" value="HTHFIS"/>
</dbReference>
<dbReference type="Pfam" id="PF25601">
    <property type="entry name" value="AAA_lid_14"/>
    <property type="match status" value="1"/>
</dbReference>
<accession>A0ABP9FIZ6</accession>
<protein>
    <submittedName>
        <fullName evidence="9">Sigma-54 dependent transcriptional regulator</fullName>
    </submittedName>
</protein>
<dbReference type="RefSeq" id="WP_345337448.1">
    <property type="nucleotide sequence ID" value="NZ_BAABJZ010000106.1"/>
</dbReference>
<feature type="modified residue" description="4-aspartylphosphate" evidence="6">
    <location>
        <position position="52"/>
    </location>
</feature>
<reference evidence="10" key="1">
    <citation type="journal article" date="2019" name="Int. J. Syst. Evol. Microbiol.">
        <title>The Global Catalogue of Microorganisms (GCM) 10K type strain sequencing project: providing services to taxonomists for standard genome sequencing and annotation.</title>
        <authorList>
            <consortium name="The Broad Institute Genomics Platform"/>
            <consortium name="The Broad Institute Genome Sequencing Center for Infectious Disease"/>
            <person name="Wu L."/>
            <person name="Ma J."/>
        </authorList>
    </citation>
    <scope>NUCLEOTIDE SEQUENCE [LARGE SCALE GENOMIC DNA]</scope>
    <source>
        <strain evidence="10">JCM 18401</strain>
    </source>
</reference>
<dbReference type="InterPro" id="IPR001789">
    <property type="entry name" value="Sig_transdc_resp-reg_receiver"/>
</dbReference>
<dbReference type="Pfam" id="PF02954">
    <property type="entry name" value="HTH_8"/>
    <property type="match status" value="1"/>
</dbReference>
<dbReference type="PROSITE" id="PS00676">
    <property type="entry name" value="SIGMA54_INTERACT_2"/>
    <property type="match status" value="1"/>
</dbReference>
<dbReference type="SUPFAM" id="SSF52172">
    <property type="entry name" value="CheY-like"/>
    <property type="match status" value="1"/>
</dbReference>
<name>A0ABP9FIZ6_9GAMM</name>
<proteinExistence type="predicted"/>
<dbReference type="InterPro" id="IPR009057">
    <property type="entry name" value="Homeodomain-like_sf"/>
</dbReference>
<dbReference type="SMART" id="SM00382">
    <property type="entry name" value="AAA"/>
    <property type="match status" value="1"/>
</dbReference>
<dbReference type="InterPro" id="IPR003593">
    <property type="entry name" value="AAA+_ATPase"/>
</dbReference>
<dbReference type="PROSITE" id="PS00688">
    <property type="entry name" value="SIGMA54_INTERACT_3"/>
    <property type="match status" value="1"/>
</dbReference>
<keyword evidence="2" id="KW-0067">ATP-binding</keyword>
<keyword evidence="1" id="KW-0547">Nucleotide-binding</keyword>
<dbReference type="InterPro" id="IPR011006">
    <property type="entry name" value="CheY-like_superfamily"/>
</dbReference>
<dbReference type="SUPFAM" id="SSF46689">
    <property type="entry name" value="Homeodomain-like"/>
    <property type="match status" value="1"/>
</dbReference>
<dbReference type="InterPro" id="IPR058031">
    <property type="entry name" value="AAA_lid_NorR"/>
</dbReference>
<gene>
    <name evidence="9" type="ORF">GCM10023333_41580</name>
</gene>
<evidence type="ECO:0000259" key="8">
    <source>
        <dbReference type="PROSITE" id="PS50110"/>
    </source>
</evidence>
<feature type="domain" description="Response regulatory" evidence="8">
    <location>
        <begin position="3"/>
        <end position="117"/>
    </location>
</feature>
<organism evidence="9 10">
    <name type="scientific">Ferrimonas pelagia</name>
    <dbReference type="NCBI Taxonomy" id="1177826"/>
    <lineage>
        <taxon>Bacteria</taxon>
        <taxon>Pseudomonadati</taxon>
        <taxon>Pseudomonadota</taxon>
        <taxon>Gammaproteobacteria</taxon>
        <taxon>Alteromonadales</taxon>
        <taxon>Ferrimonadaceae</taxon>
        <taxon>Ferrimonas</taxon>
    </lineage>
</organism>
<evidence type="ECO:0000259" key="7">
    <source>
        <dbReference type="PROSITE" id="PS50045"/>
    </source>
</evidence>
<dbReference type="PANTHER" id="PTHR32071:SF117">
    <property type="entry name" value="PTS-DEPENDENT DIHYDROXYACETONE KINASE OPERON REGULATORY PROTEIN-RELATED"/>
    <property type="match status" value="1"/>
</dbReference>
<dbReference type="PANTHER" id="PTHR32071">
    <property type="entry name" value="TRANSCRIPTIONAL REGULATORY PROTEIN"/>
    <property type="match status" value="1"/>
</dbReference>
<dbReference type="CDD" id="cd00009">
    <property type="entry name" value="AAA"/>
    <property type="match status" value="1"/>
</dbReference>
<dbReference type="InterPro" id="IPR025944">
    <property type="entry name" value="Sigma_54_int_dom_CS"/>
</dbReference>
<dbReference type="Gene3D" id="3.40.50.300">
    <property type="entry name" value="P-loop containing nucleotide triphosphate hydrolases"/>
    <property type="match status" value="1"/>
</dbReference>
<dbReference type="Proteomes" id="UP001499988">
    <property type="component" value="Unassembled WGS sequence"/>
</dbReference>
<evidence type="ECO:0000256" key="4">
    <source>
        <dbReference type="ARBA" id="ARBA00023125"/>
    </source>
</evidence>
<dbReference type="SUPFAM" id="SSF52540">
    <property type="entry name" value="P-loop containing nucleoside triphosphate hydrolases"/>
    <property type="match status" value="1"/>
</dbReference>
<dbReference type="InterPro" id="IPR025943">
    <property type="entry name" value="Sigma_54_int_dom_ATP-bd_2"/>
</dbReference>
<evidence type="ECO:0000313" key="10">
    <source>
        <dbReference type="Proteomes" id="UP001499988"/>
    </source>
</evidence>
<dbReference type="Gene3D" id="3.40.50.2300">
    <property type="match status" value="1"/>
</dbReference>
<sequence length="481" mass="53186">MHEILLVEDSGSIAALYQTYLKDEPVSVSHVTRVDEALAYLQRRIPALILLDLNLPDQHGGSILREVHDHGWTVPIVVITGNGSVESAVEAMRLGAYDFLIKPTEKERLLTTVRNAIHFFTLNSQLKEFRKQKHKEGICGFIGASPIMQGVYHTLEQAASSTASVFVVGESGTGKELAAQALHSLSEREQQPFIAVNCAAIPKDLFESELFGHSKGAFTGASKDRLGAVRSANKGTLFLDEICEMPLDLQTKLLRFLQTGIVTPVGTDKGTQVDVRIVCATNRDPWVEVDEGNFREDLYYRLHVIPVMLPPLRQRGDDILLLARRFLKQFGREEGKSFAGFSAEAERMLKQYPWPGNVRQLQNVIRQICVMHPGGKIAKEQVPRLPSRTRAAVNSETTQPAQPTLTAMDTTPAPAPVEIPEPNEPIASLDPPSQGLNGSLAQMERNWIEQAIEQCDGNITKAAGLLDVSPSTIYRKLQSWQ</sequence>
<dbReference type="PROSITE" id="PS50045">
    <property type="entry name" value="SIGMA54_INTERACT_4"/>
    <property type="match status" value="1"/>
</dbReference>
<evidence type="ECO:0000313" key="9">
    <source>
        <dbReference type="EMBL" id="GAA4903105.1"/>
    </source>
</evidence>
<keyword evidence="4" id="KW-0238">DNA-binding</keyword>
<dbReference type="Gene3D" id="1.10.8.60">
    <property type="match status" value="1"/>
</dbReference>
<evidence type="ECO:0000256" key="1">
    <source>
        <dbReference type="ARBA" id="ARBA00022741"/>
    </source>
</evidence>
<dbReference type="PROSITE" id="PS50110">
    <property type="entry name" value="RESPONSE_REGULATORY"/>
    <property type="match status" value="1"/>
</dbReference>
<comment type="caution">
    <text evidence="9">The sequence shown here is derived from an EMBL/GenBank/DDBJ whole genome shotgun (WGS) entry which is preliminary data.</text>
</comment>
<evidence type="ECO:0000256" key="2">
    <source>
        <dbReference type="ARBA" id="ARBA00022840"/>
    </source>
</evidence>
<dbReference type="InterPro" id="IPR002197">
    <property type="entry name" value="HTH_Fis"/>
</dbReference>
<dbReference type="Pfam" id="PF00158">
    <property type="entry name" value="Sigma54_activat"/>
    <property type="match status" value="1"/>
</dbReference>
<dbReference type="Pfam" id="PF00072">
    <property type="entry name" value="Response_reg"/>
    <property type="match status" value="1"/>
</dbReference>
<keyword evidence="3" id="KW-0805">Transcription regulation</keyword>